<feature type="chain" id="PRO_5047004311" evidence="9">
    <location>
        <begin position="28"/>
        <end position="1064"/>
    </location>
</feature>
<dbReference type="PROSITE" id="PS00108">
    <property type="entry name" value="PROTEIN_KINASE_ST"/>
    <property type="match status" value="1"/>
</dbReference>
<feature type="compositionally biased region" description="Low complexity" evidence="7">
    <location>
        <begin position="1014"/>
        <end position="1025"/>
    </location>
</feature>
<feature type="region of interest" description="Disordered" evidence="7">
    <location>
        <begin position="931"/>
        <end position="1064"/>
    </location>
</feature>
<keyword evidence="3 6" id="KW-0547">Nucleotide-binding</keyword>
<feature type="region of interest" description="Disordered" evidence="7">
    <location>
        <begin position="194"/>
        <end position="215"/>
    </location>
</feature>
<keyword evidence="1" id="KW-0723">Serine/threonine-protein kinase</keyword>
<reference evidence="11 12" key="1">
    <citation type="submission" date="2024-06" db="EMBL/GenBank/DDBJ databases">
        <authorList>
            <person name="Kraege A."/>
            <person name="Thomma B."/>
        </authorList>
    </citation>
    <scope>NUCLEOTIDE SEQUENCE [LARGE SCALE GENOMIC DNA]</scope>
</reference>
<dbReference type="SUPFAM" id="SSF56112">
    <property type="entry name" value="Protein kinase-like (PK-like)"/>
    <property type="match status" value="1"/>
</dbReference>
<keyword evidence="5 6" id="KW-0067">ATP-binding</keyword>
<keyword evidence="2" id="KW-0808">Transferase</keyword>
<keyword evidence="8" id="KW-0812">Transmembrane</keyword>
<evidence type="ECO:0000256" key="9">
    <source>
        <dbReference type="SAM" id="SignalP"/>
    </source>
</evidence>
<keyword evidence="4" id="KW-0418">Kinase</keyword>
<dbReference type="InterPro" id="IPR011009">
    <property type="entry name" value="Kinase-like_dom_sf"/>
</dbReference>
<evidence type="ECO:0000313" key="12">
    <source>
        <dbReference type="Proteomes" id="UP001497392"/>
    </source>
</evidence>
<evidence type="ECO:0000256" key="1">
    <source>
        <dbReference type="ARBA" id="ARBA00022527"/>
    </source>
</evidence>
<dbReference type="EMBL" id="CAXHTA020000004">
    <property type="protein sequence ID" value="CAL5221003.1"/>
    <property type="molecule type" value="Genomic_DNA"/>
</dbReference>
<dbReference type="InterPro" id="IPR001245">
    <property type="entry name" value="Ser-Thr/Tyr_kinase_cat_dom"/>
</dbReference>
<feature type="compositionally biased region" description="Low complexity" evidence="7">
    <location>
        <begin position="1054"/>
        <end position="1064"/>
    </location>
</feature>
<keyword evidence="8" id="KW-0472">Membrane</keyword>
<evidence type="ECO:0000256" key="8">
    <source>
        <dbReference type="SAM" id="Phobius"/>
    </source>
</evidence>
<accession>A0ABP1FM14</accession>
<feature type="region of interest" description="Disordered" evidence="7">
    <location>
        <begin position="833"/>
        <end position="912"/>
    </location>
</feature>
<feature type="region of interest" description="Disordered" evidence="7">
    <location>
        <begin position="761"/>
        <end position="821"/>
    </location>
</feature>
<dbReference type="Pfam" id="PF07714">
    <property type="entry name" value="PK_Tyr_Ser-Thr"/>
    <property type="match status" value="1"/>
</dbReference>
<dbReference type="PROSITE" id="PS00107">
    <property type="entry name" value="PROTEIN_KINASE_ATP"/>
    <property type="match status" value="1"/>
</dbReference>
<dbReference type="PANTHER" id="PTHR44329:SF288">
    <property type="entry name" value="MITOGEN-ACTIVATED PROTEIN KINASE KINASE KINASE 20"/>
    <property type="match status" value="1"/>
</dbReference>
<proteinExistence type="predicted"/>
<dbReference type="CDD" id="cd13999">
    <property type="entry name" value="STKc_MAP3K-like"/>
    <property type="match status" value="1"/>
</dbReference>
<dbReference type="InterPro" id="IPR051681">
    <property type="entry name" value="Ser/Thr_Kinases-Pseudokinases"/>
</dbReference>
<dbReference type="PROSITE" id="PS50011">
    <property type="entry name" value="PROTEIN_KINASE_DOM"/>
    <property type="match status" value="1"/>
</dbReference>
<evidence type="ECO:0000259" key="10">
    <source>
        <dbReference type="PROSITE" id="PS50011"/>
    </source>
</evidence>
<feature type="region of interest" description="Disordered" evidence="7">
    <location>
        <begin position="316"/>
        <end position="335"/>
    </location>
</feature>
<name>A0ABP1FM14_9CHLO</name>
<evidence type="ECO:0000256" key="5">
    <source>
        <dbReference type="ARBA" id="ARBA00022840"/>
    </source>
</evidence>
<feature type="compositionally biased region" description="Low complexity" evidence="7">
    <location>
        <begin position="945"/>
        <end position="961"/>
    </location>
</feature>
<gene>
    <name evidence="11" type="primary">g3118</name>
    <name evidence="11" type="ORF">VP750_LOCUS2662</name>
</gene>
<dbReference type="InterPro" id="IPR000719">
    <property type="entry name" value="Prot_kinase_dom"/>
</dbReference>
<feature type="domain" description="Protein kinase" evidence="10">
    <location>
        <begin position="519"/>
        <end position="767"/>
    </location>
</feature>
<feature type="compositionally biased region" description="Polar residues" evidence="7">
    <location>
        <begin position="781"/>
        <end position="797"/>
    </location>
</feature>
<evidence type="ECO:0000256" key="2">
    <source>
        <dbReference type="ARBA" id="ARBA00022679"/>
    </source>
</evidence>
<dbReference type="PANTHER" id="PTHR44329">
    <property type="entry name" value="SERINE/THREONINE-PROTEIN KINASE TNNI3K-RELATED"/>
    <property type="match status" value="1"/>
</dbReference>
<keyword evidence="12" id="KW-1185">Reference proteome</keyword>
<dbReference type="SMART" id="SM00220">
    <property type="entry name" value="S_TKc"/>
    <property type="match status" value="1"/>
</dbReference>
<dbReference type="Proteomes" id="UP001497392">
    <property type="component" value="Unassembled WGS sequence"/>
</dbReference>
<dbReference type="Gene3D" id="1.20.5.510">
    <property type="entry name" value="Single helix bin"/>
    <property type="match status" value="1"/>
</dbReference>
<keyword evidence="9" id="KW-0732">Signal</keyword>
<feature type="transmembrane region" description="Helical" evidence="8">
    <location>
        <begin position="368"/>
        <end position="391"/>
    </location>
</feature>
<organism evidence="11 12">
    <name type="scientific">Coccomyxa viridis</name>
    <dbReference type="NCBI Taxonomy" id="1274662"/>
    <lineage>
        <taxon>Eukaryota</taxon>
        <taxon>Viridiplantae</taxon>
        <taxon>Chlorophyta</taxon>
        <taxon>core chlorophytes</taxon>
        <taxon>Trebouxiophyceae</taxon>
        <taxon>Trebouxiophyceae incertae sedis</taxon>
        <taxon>Coccomyxaceae</taxon>
        <taxon>Coccomyxa</taxon>
    </lineage>
</organism>
<evidence type="ECO:0000313" key="11">
    <source>
        <dbReference type="EMBL" id="CAL5221003.1"/>
    </source>
</evidence>
<feature type="signal peptide" evidence="9">
    <location>
        <begin position="1"/>
        <end position="27"/>
    </location>
</feature>
<dbReference type="InterPro" id="IPR008271">
    <property type="entry name" value="Ser/Thr_kinase_AS"/>
</dbReference>
<feature type="binding site" evidence="6">
    <location>
        <position position="547"/>
    </location>
    <ligand>
        <name>ATP</name>
        <dbReference type="ChEBI" id="CHEBI:30616"/>
    </ligand>
</feature>
<evidence type="ECO:0000256" key="6">
    <source>
        <dbReference type="PROSITE-ProRule" id="PRU10141"/>
    </source>
</evidence>
<dbReference type="Gene3D" id="1.10.510.10">
    <property type="entry name" value="Transferase(Phosphotransferase) domain 1"/>
    <property type="match status" value="1"/>
</dbReference>
<evidence type="ECO:0000256" key="3">
    <source>
        <dbReference type="ARBA" id="ARBA00022741"/>
    </source>
</evidence>
<sequence>MDQPRSGRFGPLVALAVLLITSPLIDAALSDTCSATVNDLFPQQYNVTEIHAALNRTNSPALTALLPSPFVGFTLILAGDQAFANAKSASDNERAAVQQLQQGLEASKAVSFWLYSMLAQPYSTDQLLLKGRVPTQLSAVVNSSTYDLGFNATGMRGNEVIVSGLLNNPAKILSSYQVCTSWVHVLDAVPWPGTSPSQNAIPDPTKGGRFPNGQPQQYPTARTLWDLRTLPALALTALGSLLPARSLIDLPPLPPEFARSPTASLQAIPQATGLALPPALDSGDPNSPPNPQRALNIAVQAISSGINQAISTVQNSGGQMGGPPLSPGPAPALSPAGSPITAFSGAQGVTSAPVSTGGSNNSPNTGAIVGGVVGGVVGLSVILGLATWLVMRRRQINTSGSSDEESPYRHKDQDYGGPRGLHANAALNGNHVIKDSASSTISGEIGMQPYIRRNPTDDSGMLFLDNDMEYFVEPRMLMTGSSRDDASLYRSRTSLGTSMGAEADWEIAPEDIMICKDPYGRDWQLGTGGFGSVYKGVWQGNTPVAVKFVTGHSPKEQQRFRNEVAILKSLRHVNIVQFLGASLTGDQIMLVTEYMPRGDLWRALSQDSTHHFSWNNVGWQVALHIARGLHHMHSRKVMHLDLKSANILLARDGTAKVADVGLAKILTRDNTHVSMEGTFDWAAPEVLAGQECSEKADIWSLGVVLWEIVTGERPHLRQLRPLRVPEECPVEVEAIINNCRRLDPNERPSALEVCSVIENSAPRHSESGNSGMHEGSMPPNHFSNASAAFPSQYSEPPTSDDMAYVPMSSFGPESSLAPATTSERGELNYVYSEPSRQDPAFPSPFAASSGIAAPESSSNRPGTAPGAYSEAEAQSAVERRTASTSAIAASPFAGARADPGNGVSAQRTGSPAHGAGVSALTVAAKLHSVPSCPLGDRHPGSVNWAQEAGPSSSSSEQPASARLLQQRQGASPKGRLNHPYEVYMEHGGGPVSGPLPVRHIQTGSSQKGLHRVSPHLSSSSPLSSPRELGVFAKSHPIPEEGELADGEATRGQREGQQGLQRQAR</sequence>
<dbReference type="InterPro" id="IPR017441">
    <property type="entry name" value="Protein_kinase_ATP_BS"/>
</dbReference>
<keyword evidence="8" id="KW-1133">Transmembrane helix</keyword>
<protein>
    <submittedName>
        <fullName evidence="11">G3118 protein</fullName>
    </submittedName>
</protein>
<comment type="caution">
    <text evidence="11">The sequence shown here is derived from an EMBL/GenBank/DDBJ whole genome shotgun (WGS) entry which is preliminary data.</text>
</comment>
<evidence type="ECO:0000256" key="4">
    <source>
        <dbReference type="ARBA" id="ARBA00022777"/>
    </source>
</evidence>
<evidence type="ECO:0000256" key="7">
    <source>
        <dbReference type="SAM" id="MobiDB-lite"/>
    </source>
</evidence>